<reference evidence="13 14" key="1">
    <citation type="submission" date="2020-10" db="EMBL/GenBank/DDBJ databases">
        <title>The genome of sulfurovum sp.</title>
        <authorList>
            <person name="Xie S."/>
            <person name="Shao Z."/>
            <person name="Jiang L."/>
        </authorList>
    </citation>
    <scope>NUCLEOTIDE SEQUENCE [LARGE SCALE GENOMIC DNA]</scope>
    <source>
        <strain evidence="13 14">ST-419</strain>
    </source>
</reference>
<evidence type="ECO:0000256" key="4">
    <source>
        <dbReference type="ARBA" id="ARBA00022519"/>
    </source>
</evidence>
<dbReference type="EMBL" id="CP063164">
    <property type="protein sequence ID" value="QOR62204.1"/>
    <property type="molecule type" value="Genomic_DNA"/>
</dbReference>
<evidence type="ECO:0000256" key="1">
    <source>
        <dbReference type="ARBA" id="ARBA00004651"/>
    </source>
</evidence>
<dbReference type="SUPFAM" id="SSF103481">
    <property type="entry name" value="Multidrug resistance efflux transporter EmrE"/>
    <property type="match status" value="1"/>
</dbReference>
<protein>
    <submittedName>
        <fullName evidence="13">EamA family transporter</fullName>
    </submittedName>
</protein>
<proteinExistence type="predicted"/>
<evidence type="ECO:0000313" key="13">
    <source>
        <dbReference type="EMBL" id="QOR62204.1"/>
    </source>
</evidence>
<dbReference type="Proteomes" id="UP000595074">
    <property type="component" value="Chromosome"/>
</dbReference>
<comment type="subcellular location">
    <subcellularLocation>
        <location evidence="1">Cell membrane</location>
        <topology evidence="1">Multi-pass membrane protein</topology>
    </subcellularLocation>
</comment>
<dbReference type="GO" id="GO:0009103">
    <property type="term" value="P:lipopolysaccharide biosynthetic process"/>
    <property type="evidence" value="ECO:0007669"/>
    <property type="project" value="UniProtKB-KW"/>
</dbReference>
<evidence type="ECO:0000256" key="9">
    <source>
        <dbReference type="ARBA" id="ARBA00023098"/>
    </source>
</evidence>
<accession>A0A7M1S4U3</accession>
<evidence type="ECO:0000256" key="6">
    <source>
        <dbReference type="ARBA" id="ARBA00022692"/>
    </source>
</evidence>
<evidence type="ECO:0000256" key="2">
    <source>
        <dbReference type="ARBA" id="ARBA00022475"/>
    </source>
</evidence>
<dbReference type="GO" id="GO:0005886">
    <property type="term" value="C:plasma membrane"/>
    <property type="evidence" value="ECO:0007669"/>
    <property type="project" value="UniProtKB-SubCell"/>
</dbReference>
<dbReference type="GO" id="GO:0022857">
    <property type="term" value="F:transmembrane transporter activity"/>
    <property type="evidence" value="ECO:0007669"/>
    <property type="project" value="InterPro"/>
</dbReference>
<feature type="domain" description="EamA" evidence="12">
    <location>
        <begin position="53"/>
        <end position="123"/>
    </location>
</feature>
<dbReference type="Pfam" id="PF00892">
    <property type="entry name" value="EamA"/>
    <property type="match status" value="1"/>
</dbReference>
<keyword evidence="8 11" id="KW-1133">Transmembrane helix</keyword>
<dbReference type="InterPro" id="IPR037185">
    <property type="entry name" value="EmrE-like"/>
</dbReference>
<keyword evidence="5" id="KW-0441">Lipid A biosynthesis</keyword>
<gene>
    <name evidence="13" type="ORF">IMZ28_01630</name>
</gene>
<keyword evidence="3" id="KW-0444">Lipid biosynthesis</keyword>
<dbReference type="PANTHER" id="PTHR30561:SF9">
    <property type="entry name" value="4-AMINO-4-DEOXY-L-ARABINOSE-PHOSPHOUNDECAPRENOL FLIPPASE SUBUNIT ARNF-RELATED"/>
    <property type="match status" value="1"/>
</dbReference>
<evidence type="ECO:0000259" key="12">
    <source>
        <dbReference type="Pfam" id="PF00892"/>
    </source>
</evidence>
<dbReference type="PANTHER" id="PTHR30561">
    <property type="entry name" value="SMR FAMILY PROTON-DEPENDENT DRUG EFFLUX TRANSPORTER SUGE"/>
    <property type="match status" value="1"/>
</dbReference>
<keyword evidence="4" id="KW-0997">Cell inner membrane</keyword>
<dbReference type="KEGG" id="sinu:IMZ28_01630"/>
<dbReference type="InterPro" id="IPR000390">
    <property type="entry name" value="Small_drug/metabolite_transptr"/>
</dbReference>
<feature type="transmembrane region" description="Helical" evidence="11">
    <location>
        <begin position="44"/>
        <end position="67"/>
    </location>
</feature>
<dbReference type="InterPro" id="IPR000620">
    <property type="entry name" value="EamA_dom"/>
</dbReference>
<evidence type="ECO:0000256" key="10">
    <source>
        <dbReference type="ARBA" id="ARBA00023136"/>
    </source>
</evidence>
<evidence type="ECO:0000313" key="14">
    <source>
        <dbReference type="Proteomes" id="UP000595074"/>
    </source>
</evidence>
<evidence type="ECO:0000256" key="7">
    <source>
        <dbReference type="ARBA" id="ARBA00022985"/>
    </source>
</evidence>
<organism evidence="13 14">
    <name type="scientific">Sulfurovum indicum</name>
    <dbReference type="NCBI Taxonomy" id="2779528"/>
    <lineage>
        <taxon>Bacteria</taxon>
        <taxon>Pseudomonadati</taxon>
        <taxon>Campylobacterota</taxon>
        <taxon>Epsilonproteobacteria</taxon>
        <taxon>Campylobacterales</taxon>
        <taxon>Sulfurovaceae</taxon>
        <taxon>Sulfurovum</taxon>
    </lineage>
</organism>
<keyword evidence="9" id="KW-0443">Lipid metabolism</keyword>
<dbReference type="RefSeq" id="WP_197548905.1">
    <property type="nucleotide sequence ID" value="NZ_CP063164.1"/>
</dbReference>
<feature type="transmembrane region" description="Helical" evidence="11">
    <location>
        <begin position="79"/>
        <end position="100"/>
    </location>
</feature>
<dbReference type="GO" id="GO:0009245">
    <property type="term" value="P:lipid A biosynthetic process"/>
    <property type="evidence" value="ECO:0007669"/>
    <property type="project" value="UniProtKB-KW"/>
</dbReference>
<keyword evidence="14" id="KW-1185">Reference proteome</keyword>
<keyword evidence="10 11" id="KW-0472">Membrane</keyword>
<keyword evidence="2" id="KW-1003">Cell membrane</keyword>
<evidence type="ECO:0000256" key="11">
    <source>
        <dbReference type="SAM" id="Phobius"/>
    </source>
</evidence>
<sequence>MTYIVNHLYIFLSILFAVTSQLVIKWKMNEYDLTQYPSIIEKFSFAFSMLFNPYIILSIFLTLLSGLSWMIAMTKFDISYAYPFTALGFVFILIFSALLFHEPITWHKFIGILLITSGILITSKSI</sequence>
<dbReference type="Gene3D" id="1.10.3730.20">
    <property type="match status" value="1"/>
</dbReference>
<name>A0A7M1S4U3_9BACT</name>
<keyword evidence="6 11" id="KW-0812">Transmembrane</keyword>
<keyword evidence="7" id="KW-0448">Lipopolysaccharide biosynthesis</keyword>
<evidence type="ECO:0000256" key="5">
    <source>
        <dbReference type="ARBA" id="ARBA00022556"/>
    </source>
</evidence>
<feature type="transmembrane region" description="Helical" evidence="11">
    <location>
        <begin position="106"/>
        <end position="123"/>
    </location>
</feature>
<evidence type="ECO:0000256" key="3">
    <source>
        <dbReference type="ARBA" id="ARBA00022516"/>
    </source>
</evidence>
<evidence type="ECO:0000256" key="8">
    <source>
        <dbReference type="ARBA" id="ARBA00022989"/>
    </source>
</evidence>
<feature type="transmembrane region" description="Helical" evidence="11">
    <location>
        <begin position="7"/>
        <end position="24"/>
    </location>
</feature>
<dbReference type="AlphaFoldDB" id="A0A7M1S4U3"/>